<comment type="caution">
    <text evidence="1">The sequence shown here is derived from an EMBL/GenBank/DDBJ whole genome shotgun (WGS) entry which is preliminary data.</text>
</comment>
<proteinExistence type="predicted"/>
<sequence>MGVKVRYDELGGLSTELDHIVKEFEDAGSRRRDLKDAVGDPYGDGALREAADDFEGRWDDRRKALIENCKTVKDHVDGVIQGFKDFDVKAAQGGDKGGK</sequence>
<accession>A0A0F0LW38</accession>
<dbReference type="RefSeq" id="WP_045270187.1">
    <property type="nucleotide sequence ID" value="NZ_JYIX01000008.1"/>
</dbReference>
<name>A0A0F0LW38_9MICO</name>
<evidence type="ECO:0000313" key="2">
    <source>
        <dbReference type="Proteomes" id="UP000033740"/>
    </source>
</evidence>
<dbReference type="STRING" id="582680.RS86_00038"/>
<dbReference type="PATRIC" id="fig|582680.6.peg.37"/>
<keyword evidence="2" id="KW-1185">Reference proteome</keyword>
<protein>
    <recommendedName>
        <fullName evidence="3">Flagellar protein FlgN</fullName>
    </recommendedName>
</protein>
<evidence type="ECO:0008006" key="3">
    <source>
        <dbReference type="Google" id="ProtNLM"/>
    </source>
</evidence>
<dbReference type="Proteomes" id="UP000033740">
    <property type="component" value="Unassembled WGS sequence"/>
</dbReference>
<organism evidence="1 2">
    <name type="scientific">Microbacterium azadirachtae</name>
    <dbReference type="NCBI Taxonomy" id="582680"/>
    <lineage>
        <taxon>Bacteria</taxon>
        <taxon>Bacillati</taxon>
        <taxon>Actinomycetota</taxon>
        <taxon>Actinomycetes</taxon>
        <taxon>Micrococcales</taxon>
        <taxon>Microbacteriaceae</taxon>
        <taxon>Microbacterium</taxon>
    </lineage>
</organism>
<dbReference type="AlphaFoldDB" id="A0A0F0LW38"/>
<gene>
    <name evidence="1" type="ORF">RS86_00038</name>
</gene>
<dbReference type="EMBL" id="JYIX01000008">
    <property type="protein sequence ID" value="KJL38225.1"/>
    <property type="molecule type" value="Genomic_DNA"/>
</dbReference>
<evidence type="ECO:0000313" key="1">
    <source>
        <dbReference type="EMBL" id="KJL38225.1"/>
    </source>
</evidence>
<reference evidence="1 2" key="1">
    <citation type="submission" date="2015-02" db="EMBL/GenBank/DDBJ databases">
        <title>Draft genome sequences of ten Microbacterium spp. with emphasis on heavy metal contaminated environments.</title>
        <authorList>
            <person name="Corretto E."/>
        </authorList>
    </citation>
    <scope>NUCLEOTIDE SEQUENCE [LARGE SCALE GENOMIC DNA]</scope>
    <source>
        <strain evidence="1 2">ARN176</strain>
    </source>
</reference>